<protein>
    <submittedName>
        <fullName evidence="1">Uncharacterized protein</fullName>
    </submittedName>
</protein>
<dbReference type="RefSeq" id="WP_211041473.1">
    <property type="nucleotide sequence ID" value="NZ_JAELVF020000001.1"/>
</dbReference>
<dbReference type="Proteomes" id="UP000694501">
    <property type="component" value="Unassembled WGS sequence"/>
</dbReference>
<name>A0A949JEH9_9ACTN</name>
<dbReference type="AlphaFoldDB" id="A0A949JEH9"/>
<accession>A0A949JEH9</accession>
<proteinExistence type="predicted"/>
<organism evidence="1 2">
    <name type="scientific">Streptomyces tardus</name>
    <dbReference type="NCBI Taxonomy" id="2780544"/>
    <lineage>
        <taxon>Bacteria</taxon>
        <taxon>Bacillati</taxon>
        <taxon>Actinomycetota</taxon>
        <taxon>Actinomycetes</taxon>
        <taxon>Kitasatosporales</taxon>
        <taxon>Streptomycetaceae</taxon>
        <taxon>Streptomyces</taxon>
    </lineage>
</organism>
<evidence type="ECO:0000313" key="2">
    <source>
        <dbReference type="Proteomes" id="UP000694501"/>
    </source>
</evidence>
<evidence type="ECO:0000313" key="1">
    <source>
        <dbReference type="EMBL" id="MBU7597075.1"/>
    </source>
</evidence>
<comment type="caution">
    <text evidence="1">The sequence shown here is derived from an EMBL/GenBank/DDBJ whole genome shotgun (WGS) entry which is preliminary data.</text>
</comment>
<keyword evidence="2" id="KW-1185">Reference proteome</keyword>
<reference evidence="1" key="1">
    <citation type="submission" date="2021-06" db="EMBL/GenBank/DDBJ databases">
        <title>Sequencing of actinobacteria type strains.</title>
        <authorList>
            <person name="Nguyen G.-S."/>
            <person name="Wentzel A."/>
        </authorList>
    </citation>
    <scope>NUCLEOTIDE SEQUENCE</scope>
    <source>
        <strain evidence="1">P38-E01</strain>
    </source>
</reference>
<sequence length="360" mass="39021">MTDHSPAPRAATPRPRAPEYAFDPAAALGWKNIGLDGLGCFLRSVEAVLVGHGYGGREIAQGMAVPLDLVRRGEWYGPMSEFPACTVRWHLAGIGDGDRQWPLVAEALESGAPVVLMPDGFHWPGDEYEGREHFHHHMVLAHRLDEQGLHLLDIDAPAAEGYRRIVEVDAELRMSCSRVALVEDVTPPRERPAEEVAEALLPSSLAALAEDIAELRAFHGRVWSGGPLPVLVAKGMDVLVLGDIQPQLFLLGHALAGAETESVRRVSQAALTAAGRAQKLGLLLLGLHRFQAEGVYAVAHEEISLLADSLEGLLGEMHRWHGSERPPAAETDGERITRRLLGETQWCFGAGKPLENIAIG</sequence>
<gene>
    <name evidence="1" type="ORF">JGS22_005340</name>
</gene>
<dbReference type="EMBL" id="JAELVF020000001">
    <property type="protein sequence ID" value="MBU7597075.1"/>
    <property type="molecule type" value="Genomic_DNA"/>
</dbReference>